<dbReference type="GO" id="GO:0003677">
    <property type="term" value="F:DNA binding"/>
    <property type="evidence" value="ECO:0007669"/>
    <property type="project" value="UniProtKB-KW"/>
</dbReference>
<comment type="caution">
    <text evidence="10">The sequence shown here is derived from an EMBL/GenBank/DDBJ whole genome shotgun (WGS) entry which is preliminary data.</text>
</comment>
<dbReference type="PANTHER" id="PTHR12708:SF0">
    <property type="entry name" value="DNA POLYMERASE EPSILON SUBUNIT 2"/>
    <property type="match status" value="1"/>
</dbReference>
<dbReference type="PANTHER" id="PTHR12708">
    <property type="entry name" value="DNA POLYMERASE EPSILON SUBUNIT B"/>
    <property type="match status" value="1"/>
</dbReference>
<evidence type="ECO:0000256" key="1">
    <source>
        <dbReference type="ARBA" id="ARBA00004123"/>
    </source>
</evidence>
<evidence type="ECO:0000256" key="3">
    <source>
        <dbReference type="ARBA" id="ARBA00016011"/>
    </source>
</evidence>
<keyword evidence="6" id="KW-0539">Nucleus</keyword>
<proteinExistence type="inferred from homology"/>
<protein>
    <recommendedName>
        <fullName evidence="3">DNA polymerase epsilon subunit B</fullName>
    </recommendedName>
    <alternativeName>
        <fullName evidence="7">DNA polymerase II subunit 2</fullName>
    </alternativeName>
</protein>
<comment type="similarity">
    <text evidence="2">Belongs to the DNA polymerase epsilon subunit B family.</text>
</comment>
<evidence type="ECO:0000259" key="9">
    <source>
        <dbReference type="Pfam" id="PF04042"/>
    </source>
</evidence>
<feature type="region of interest" description="Disordered" evidence="8">
    <location>
        <begin position="1"/>
        <end position="21"/>
    </location>
</feature>
<dbReference type="Pfam" id="PF04042">
    <property type="entry name" value="DNA_pol_E_B"/>
    <property type="match status" value="1"/>
</dbReference>
<evidence type="ECO:0000313" key="11">
    <source>
        <dbReference type="Proteomes" id="UP000799772"/>
    </source>
</evidence>
<dbReference type="GO" id="GO:0006261">
    <property type="term" value="P:DNA-templated DNA replication"/>
    <property type="evidence" value="ECO:0007669"/>
    <property type="project" value="InterPro"/>
</dbReference>
<feature type="compositionally biased region" description="Polar residues" evidence="8">
    <location>
        <begin position="1"/>
        <end position="20"/>
    </location>
</feature>
<gene>
    <name evidence="10" type="ORF">NA57DRAFT_53863</name>
</gene>
<evidence type="ECO:0000256" key="5">
    <source>
        <dbReference type="ARBA" id="ARBA00023125"/>
    </source>
</evidence>
<name>A0A9P4MDR9_9PEZI</name>
<dbReference type="GO" id="GO:0008622">
    <property type="term" value="C:epsilon DNA polymerase complex"/>
    <property type="evidence" value="ECO:0007669"/>
    <property type="project" value="InterPro"/>
</dbReference>
<evidence type="ECO:0000256" key="4">
    <source>
        <dbReference type="ARBA" id="ARBA00022705"/>
    </source>
</evidence>
<sequence length="789" mass="85693">MANIRNHFSNQNPIPSSSPAFATPVHPIRSRDIAPVPAPQLKPTILPILLPPAVLRPHAFRTLTNKYNLNFRPSALGALATFIGRHCGSGWREAGLAEGVFEEVARSWKRLYGEAIIDGDGENLKNILKSLETCMVGGKIVQGKSSLSRQSSFALNGVDSQGSQVDAPQRPALQSETSFGISALNVNDEEDEDALRDPRDWIKLVDAYSQPRLVYNATKKHFERSTSKPSLFPPPSAKTELFRQRYYLVHQRILRNDSFQPPSFSGASNGPSSYNNKITSIANLLGRRGSSHLLLGLLTVLPTGQLALTDLTGAIVLDLQHARPIPADSAYFTPGMIILVDGVYEEEYSDTGAASLSNDGGIGGTIGGKFIASVVGHPPCERRAATLGIAETNPVKNESGGNTSTGPAFGWTDFLGLGSERAIGQRMRRLESRLLGSTGSHAGNGKVVIAAEVNLDTPATLSALRTMLDSYSRQPVSEFPMSIVLMGNFVTHAALSGAPGSDSIEYKEAFNSLAAVLSDFPELIARTTLVLVPGDNDPWPSAFSAGAASPIPRKGIPQHFTNRLTNVMREANDHVGGRGKRKEGCVEWSSNPGRLCWFGGTGEMMLWRDDTIGRMRRMAVKFKTEKERPENEDEMMEGDADVQATPSQAVHDGDEPPAEEGTQPMDVDGGVKDLNVDSDLATARRLTKTLLDQAHLSPFPLSARPVHWAYANVLHLYPLPTALVLADAEAPAFTLNYTGCCVMNPGRIVEGRRGEKARWVEYDVMKRKAVVKIQEPESRKKAFSRVEET</sequence>
<dbReference type="Proteomes" id="UP000799772">
    <property type="component" value="Unassembled WGS sequence"/>
</dbReference>
<feature type="compositionally biased region" description="Acidic residues" evidence="8">
    <location>
        <begin position="630"/>
        <end position="640"/>
    </location>
</feature>
<dbReference type="OrthoDB" id="10254730at2759"/>
<keyword evidence="11" id="KW-1185">Reference proteome</keyword>
<evidence type="ECO:0000256" key="6">
    <source>
        <dbReference type="ARBA" id="ARBA00023242"/>
    </source>
</evidence>
<feature type="region of interest" description="Disordered" evidence="8">
    <location>
        <begin position="624"/>
        <end position="672"/>
    </location>
</feature>
<keyword evidence="5" id="KW-0238">DNA-binding</keyword>
<evidence type="ECO:0000313" key="10">
    <source>
        <dbReference type="EMBL" id="KAF2101919.1"/>
    </source>
</evidence>
<dbReference type="AlphaFoldDB" id="A0A9P4MDR9"/>
<evidence type="ECO:0000256" key="2">
    <source>
        <dbReference type="ARBA" id="ARBA00009560"/>
    </source>
</evidence>
<dbReference type="InterPro" id="IPR016266">
    <property type="entry name" value="POLE2"/>
</dbReference>
<reference evidence="10" key="1">
    <citation type="journal article" date="2020" name="Stud. Mycol.">
        <title>101 Dothideomycetes genomes: a test case for predicting lifestyles and emergence of pathogens.</title>
        <authorList>
            <person name="Haridas S."/>
            <person name="Albert R."/>
            <person name="Binder M."/>
            <person name="Bloem J."/>
            <person name="Labutti K."/>
            <person name="Salamov A."/>
            <person name="Andreopoulos B."/>
            <person name="Baker S."/>
            <person name="Barry K."/>
            <person name="Bills G."/>
            <person name="Bluhm B."/>
            <person name="Cannon C."/>
            <person name="Castanera R."/>
            <person name="Culley D."/>
            <person name="Daum C."/>
            <person name="Ezra D."/>
            <person name="Gonzalez J."/>
            <person name="Henrissat B."/>
            <person name="Kuo A."/>
            <person name="Liang C."/>
            <person name="Lipzen A."/>
            <person name="Lutzoni F."/>
            <person name="Magnuson J."/>
            <person name="Mondo S."/>
            <person name="Nolan M."/>
            <person name="Ohm R."/>
            <person name="Pangilinan J."/>
            <person name="Park H.-J."/>
            <person name="Ramirez L."/>
            <person name="Alfaro M."/>
            <person name="Sun H."/>
            <person name="Tritt A."/>
            <person name="Yoshinaga Y."/>
            <person name="Zwiers L.-H."/>
            <person name="Turgeon B."/>
            <person name="Goodwin S."/>
            <person name="Spatafora J."/>
            <person name="Crous P."/>
            <person name="Grigoriev I."/>
        </authorList>
    </citation>
    <scope>NUCLEOTIDE SEQUENCE</scope>
    <source>
        <strain evidence="10">CBS 133067</strain>
    </source>
</reference>
<accession>A0A9P4MDR9</accession>
<comment type="subcellular location">
    <subcellularLocation>
        <location evidence="1">Nucleus</location>
    </subcellularLocation>
</comment>
<evidence type="ECO:0000256" key="7">
    <source>
        <dbReference type="ARBA" id="ARBA00032930"/>
    </source>
</evidence>
<evidence type="ECO:0000256" key="8">
    <source>
        <dbReference type="SAM" id="MobiDB-lite"/>
    </source>
</evidence>
<organism evidence="10 11">
    <name type="scientific">Rhizodiscina lignyota</name>
    <dbReference type="NCBI Taxonomy" id="1504668"/>
    <lineage>
        <taxon>Eukaryota</taxon>
        <taxon>Fungi</taxon>
        <taxon>Dikarya</taxon>
        <taxon>Ascomycota</taxon>
        <taxon>Pezizomycotina</taxon>
        <taxon>Dothideomycetes</taxon>
        <taxon>Pleosporomycetidae</taxon>
        <taxon>Aulographales</taxon>
        <taxon>Rhizodiscinaceae</taxon>
        <taxon>Rhizodiscina</taxon>
    </lineage>
</organism>
<dbReference type="EMBL" id="ML978123">
    <property type="protein sequence ID" value="KAF2101919.1"/>
    <property type="molecule type" value="Genomic_DNA"/>
</dbReference>
<dbReference type="InterPro" id="IPR007185">
    <property type="entry name" value="DNA_pol_a/d/e_bsu"/>
</dbReference>
<keyword evidence="4" id="KW-0235">DNA replication</keyword>
<dbReference type="GO" id="GO:0042276">
    <property type="term" value="P:error-prone translesion synthesis"/>
    <property type="evidence" value="ECO:0007669"/>
    <property type="project" value="TreeGrafter"/>
</dbReference>
<feature type="domain" description="DNA polymerase alpha/delta/epsilon subunit B" evidence="9">
    <location>
        <begin position="447"/>
        <end position="733"/>
    </location>
</feature>